<dbReference type="InterPro" id="IPR011009">
    <property type="entry name" value="Kinase-like_dom_sf"/>
</dbReference>
<dbReference type="Proteomes" id="UP001328107">
    <property type="component" value="Unassembled WGS sequence"/>
</dbReference>
<keyword evidence="3" id="KW-1185">Reference proteome</keyword>
<organism evidence="2 3">
    <name type="scientific">Pristionchus mayeri</name>
    <dbReference type="NCBI Taxonomy" id="1317129"/>
    <lineage>
        <taxon>Eukaryota</taxon>
        <taxon>Metazoa</taxon>
        <taxon>Ecdysozoa</taxon>
        <taxon>Nematoda</taxon>
        <taxon>Chromadorea</taxon>
        <taxon>Rhabditida</taxon>
        <taxon>Rhabditina</taxon>
        <taxon>Diplogasteromorpha</taxon>
        <taxon>Diplogasteroidea</taxon>
        <taxon>Neodiplogasteridae</taxon>
        <taxon>Pristionchus</taxon>
    </lineage>
</organism>
<proteinExistence type="predicted"/>
<evidence type="ECO:0000313" key="2">
    <source>
        <dbReference type="EMBL" id="GMR32018.1"/>
    </source>
</evidence>
<gene>
    <name evidence="2" type="ORF">PMAYCL1PPCAC_02213</name>
</gene>
<dbReference type="PANTHER" id="PTHR11909">
    <property type="entry name" value="CASEIN KINASE-RELATED"/>
    <property type="match status" value="1"/>
</dbReference>
<dbReference type="Gene3D" id="1.10.510.10">
    <property type="entry name" value="Transferase(Phosphotransferase) domain 1"/>
    <property type="match status" value="1"/>
</dbReference>
<sequence length="162" mass="19088">LQIETVTLEDLNTDKNKRDCFVKLIDKGTTPKFRFIVMELLSYSVHFILKEIHAIHLSDYSATYLMKETLNAVTTLHELGYIHRDVKPHNFAVGLGLNERRIYIIDFGISRKFLDEKKQFVRVPRERVQFLGTLKYCSRACHLEKEQSVKDDLECWAYMCLE</sequence>
<feature type="non-terminal residue" evidence="2">
    <location>
        <position position="162"/>
    </location>
</feature>
<reference evidence="3" key="1">
    <citation type="submission" date="2022-10" db="EMBL/GenBank/DDBJ databases">
        <title>Genome assembly of Pristionchus species.</title>
        <authorList>
            <person name="Yoshida K."/>
            <person name="Sommer R.J."/>
        </authorList>
    </citation>
    <scope>NUCLEOTIDE SEQUENCE [LARGE SCALE GENOMIC DNA]</scope>
    <source>
        <strain evidence="3">RS5460</strain>
    </source>
</reference>
<evidence type="ECO:0000313" key="3">
    <source>
        <dbReference type="Proteomes" id="UP001328107"/>
    </source>
</evidence>
<dbReference type="GO" id="GO:0004672">
    <property type="term" value="F:protein kinase activity"/>
    <property type="evidence" value="ECO:0007669"/>
    <property type="project" value="InterPro"/>
</dbReference>
<comment type="caution">
    <text evidence="2">The sequence shown here is derived from an EMBL/GenBank/DDBJ whole genome shotgun (WGS) entry which is preliminary data.</text>
</comment>
<dbReference type="AlphaFoldDB" id="A0AAN4Z0Z5"/>
<dbReference type="EMBL" id="BTRK01000001">
    <property type="protein sequence ID" value="GMR32018.1"/>
    <property type="molecule type" value="Genomic_DNA"/>
</dbReference>
<protein>
    <recommendedName>
        <fullName evidence="1">Protein kinase domain-containing protein</fullName>
    </recommendedName>
</protein>
<dbReference type="Pfam" id="PF00069">
    <property type="entry name" value="Pkinase"/>
    <property type="match status" value="1"/>
</dbReference>
<feature type="non-terminal residue" evidence="2">
    <location>
        <position position="1"/>
    </location>
</feature>
<dbReference type="InterPro" id="IPR050235">
    <property type="entry name" value="CK1_Ser-Thr_kinase"/>
</dbReference>
<dbReference type="SUPFAM" id="SSF56112">
    <property type="entry name" value="Protein kinase-like (PK-like)"/>
    <property type="match status" value="1"/>
</dbReference>
<dbReference type="GO" id="GO:0005524">
    <property type="term" value="F:ATP binding"/>
    <property type="evidence" value="ECO:0007669"/>
    <property type="project" value="InterPro"/>
</dbReference>
<feature type="domain" description="Protein kinase" evidence="1">
    <location>
        <begin position="1"/>
        <end position="162"/>
    </location>
</feature>
<dbReference type="InterPro" id="IPR000719">
    <property type="entry name" value="Prot_kinase_dom"/>
</dbReference>
<dbReference type="SMART" id="SM00220">
    <property type="entry name" value="S_TKc"/>
    <property type="match status" value="1"/>
</dbReference>
<name>A0AAN4Z0Z5_9BILA</name>
<dbReference type="PROSITE" id="PS50011">
    <property type="entry name" value="PROTEIN_KINASE_DOM"/>
    <property type="match status" value="1"/>
</dbReference>
<evidence type="ECO:0000259" key="1">
    <source>
        <dbReference type="PROSITE" id="PS50011"/>
    </source>
</evidence>
<accession>A0AAN4Z0Z5</accession>